<feature type="region of interest" description="Disordered" evidence="2">
    <location>
        <begin position="222"/>
        <end position="296"/>
    </location>
</feature>
<keyword evidence="1" id="KW-0175">Coiled coil</keyword>
<sequence>MAGKKAKTGQQPFSPGPQLSERFNEEYFRRNTHNFVLAPEFRQPPPARTSDQLLAPVPSTFPIEDKASDAVNLAPLPDIFPSIQAPPRDVQQPKELAAHVLAIEPEAIGKVSKKHWKAVEDEAILGYFQRPGMFSRMKTHPNVIWKEMCSDIFQGTRSWKAIQTRWIRLREQFADVERKIKSTGEGEKDPDQWASMLTGWIHRECPNYTEIADILQRDKTYAPPMASEMGGPTARVTRDDEGEGNTELSSDSDDSDDEDEDDVHPPQGGKKDPLKTGKKLKRKRGNQQGATDDLSSEFLKIQRERLAIQREEFEARRAQREHELLLEERRMNSLRVQLQIEQLRASNALANLPVNPPNDF</sequence>
<gene>
    <name evidence="3" type="ORF">BJ508DRAFT_328552</name>
</gene>
<accession>A0A3N4HZM9</accession>
<keyword evidence="4" id="KW-1185">Reference proteome</keyword>
<dbReference type="PANTHER" id="PTHR33324:SF2">
    <property type="entry name" value="MYB_SANT-LIKE DNA-BINDING DOMAIN-CONTAINING PROTEIN"/>
    <property type="match status" value="1"/>
</dbReference>
<organism evidence="3 4">
    <name type="scientific">Ascobolus immersus RN42</name>
    <dbReference type="NCBI Taxonomy" id="1160509"/>
    <lineage>
        <taxon>Eukaryota</taxon>
        <taxon>Fungi</taxon>
        <taxon>Dikarya</taxon>
        <taxon>Ascomycota</taxon>
        <taxon>Pezizomycotina</taxon>
        <taxon>Pezizomycetes</taxon>
        <taxon>Pezizales</taxon>
        <taxon>Ascobolaceae</taxon>
        <taxon>Ascobolus</taxon>
    </lineage>
</organism>
<protein>
    <submittedName>
        <fullName evidence="3">Uncharacterized protein</fullName>
    </submittedName>
</protein>
<feature type="compositionally biased region" description="Basic residues" evidence="2">
    <location>
        <begin position="276"/>
        <end position="285"/>
    </location>
</feature>
<reference evidence="3 4" key="1">
    <citation type="journal article" date="2018" name="Nat. Ecol. Evol.">
        <title>Pezizomycetes genomes reveal the molecular basis of ectomycorrhizal truffle lifestyle.</title>
        <authorList>
            <person name="Murat C."/>
            <person name="Payen T."/>
            <person name="Noel B."/>
            <person name="Kuo A."/>
            <person name="Morin E."/>
            <person name="Chen J."/>
            <person name="Kohler A."/>
            <person name="Krizsan K."/>
            <person name="Balestrini R."/>
            <person name="Da Silva C."/>
            <person name="Montanini B."/>
            <person name="Hainaut M."/>
            <person name="Levati E."/>
            <person name="Barry K.W."/>
            <person name="Belfiori B."/>
            <person name="Cichocki N."/>
            <person name="Clum A."/>
            <person name="Dockter R.B."/>
            <person name="Fauchery L."/>
            <person name="Guy J."/>
            <person name="Iotti M."/>
            <person name="Le Tacon F."/>
            <person name="Lindquist E.A."/>
            <person name="Lipzen A."/>
            <person name="Malagnac F."/>
            <person name="Mello A."/>
            <person name="Molinier V."/>
            <person name="Miyauchi S."/>
            <person name="Poulain J."/>
            <person name="Riccioni C."/>
            <person name="Rubini A."/>
            <person name="Sitrit Y."/>
            <person name="Splivallo R."/>
            <person name="Traeger S."/>
            <person name="Wang M."/>
            <person name="Zifcakova L."/>
            <person name="Wipf D."/>
            <person name="Zambonelli A."/>
            <person name="Paolocci F."/>
            <person name="Nowrousian M."/>
            <person name="Ottonello S."/>
            <person name="Baldrian P."/>
            <person name="Spatafora J.W."/>
            <person name="Henrissat B."/>
            <person name="Nagy L.G."/>
            <person name="Aury J.M."/>
            <person name="Wincker P."/>
            <person name="Grigoriev I.V."/>
            <person name="Bonfante P."/>
            <person name="Martin F.M."/>
        </authorList>
    </citation>
    <scope>NUCLEOTIDE SEQUENCE [LARGE SCALE GENOMIC DNA]</scope>
    <source>
        <strain evidence="3 4">RN42</strain>
    </source>
</reference>
<feature type="region of interest" description="Disordered" evidence="2">
    <location>
        <begin position="1"/>
        <end position="25"/>
    </location>
</feature>
<evidence type="ECO:0000313" key="4">
    <source>
        <dbReference type="Proteomes" id="UP000275078"/>
    </source>
</evidence>
<dbReference type="PANTHER" id="PTHR33324">
    <property type="entry name" value="EXPRESSED PROTEIN"/>
    <property type="match status" value="1"/>
</dbReference>
<dbReference type="AlphaFoldDB" id="A0A3N4HZM9"/>
<feature type="compositionally biased region" description="Acidic residues" evidence="2">
    <location>
        <begin position="240"/>
        <end position="262"/>
    </location>
</feature>
<evidence type="ECO:0000256" key="1">
    <source>
        <dbReference type="SAM" id="Coils"/>
    </source>
</evidence>
<feature type="coiled-coil region" evidence="1">
    <location>
        <begin position="296"/>
        <end position="328"/>
    </location>
</feature>
<dbReference type="Proteomes" id="UP000275078">
    <property type="component" value="Unassembled WGS sequence"/>
</dbReference>
<evidence type="ECO:0000256" key="2">
    <source>
        <dbReference type="SAM" id="MobiDB-lite"/>
    </source>
</evidence>
<dbReference type="EMBL" id="ML119702">
    <property type="protein sequence ID" value="RPA79139.1"/>
    <property type="molecule type" value="Genomic_DNA"/>
</dbReference>
<name>A0A3N4HZM9_ASCIM</name>
<evidence type="ECO:0000313" key="3">
    <source>
        <dbReference type="EMBL" id="RPA79139.1"/>
    </source>
</evidence>
<proteinExistence type="predicted"/>